<keyword evidence="3" id="KW-1185">Reference proteome</keyword>
<evidence type="ECO:0000256" key="1">
    <source>
        <dbReference type="SAM" id="Phobius"/>
    </source>
</evidence>
<dbReference type="Pfam" id="PF09515">
    <property type="entry name" value="Thia_YuaJ"/>
    <property type="match status" value="1"/>
</dbReference>
<comment type="caution">
    <text evidence="2">The sequence shown here is derived from an EMBL/GenBank/DDBJ whole genome shotgun (WGS) entry which is preliminary data.</text>
</comment>
<dbReference type="EMBL" id="JBJHZZ010000007">
    <property type="protein sequence ID" value="MFL0247510.1"/>
    <property type="molecule type" value="Genomic_DNA"/>
</dbReference>
<dbReference type="NCBIfam" id="TIGR02357">
    <property type="entry name" value="ECF_ThiT_YuaJ"/>
    <property type="match status" value="1"/>
</dbReference>
<sequence length="230" mass="24944">MNGFSLKFSGIDFSGISQGFADVPKHPSAIFAIIGLIILAVIFIKVKNIKFSTSIITNVGVALALGAVLKMVKFYQAPMGGSATLGSMVPIFIIALFYGPEIGFLTGIIFGVIDFILAPYILHPVQVLFDYPLAFSAIGIAGYFRNKSKFTMLAGVLISIAVRFIFHFISGLIFYGSYAPQGMSAAYYSFFYNFGYLAPDAILCLIVLAILPLKQIFSVINKQNISSVKN</sequence>
<reference evidence="2 3" key="1">
    <citation type="submission" date="2024-11" db="EMBL/GenBank/DDBJ databases">
        <authorList>
            <person name="Heng Y.C."/>
            <person name="Lim A.C.H."/>
            <person name="Lee J.K.Y."/>
            <person name="Kittelmann S."/>
        </authorList>
    </citation>
    <scope>NUCLEOTIDE SEQUENCE [LARGE SCALE GENOMIC DNA]</scope>
    <source>
        <strain evidence="2 3">WILCCON 0185</strain>
    </source>
</reference>
<evidence type="ECO:0000313" key="2">
    <source>
        <dbReference type="EMBL" id="MFL0247510.1"/>
    </source>
</evidence>
<protein>
    <submittedName>
        <fullName evidence="2">Energy-coupled thiamine transporter ThiT</fullName>
    </submittedName>
</protein>
<dbReference type="InterPro" id="IPR012651">
    <property type="entry name" value="Thia_Transptr_ThiT"/>
</dbReference>
<gene>
    <name evidence="2" type="primary">thiT</name>
    <name evidence="2" type="ORF">ACJDUG_11070</name>
</gene>
<keyword evidence="1" id="KW-0812">Transmembrane</keyword>
<feature type="transmembrane region" description="Helical" evidence="1">
    <location>
        <begin position="104"/>
        <end position="122"/>
    </location>
</feature>
<evidence type="ECO:0000313" key="3">
    <source>
        <dbReference type="Proteomes" id="UP001623591"/>
    </source>
</evidence>
<organism evidence="2 3">
    <name type="scientific">Candidatus Clostridium stratigraminis</name>
    <dbReference type="NCBI Taxonomy" id="3381661"/>
    <lineage>
        <taxon>Bacteria</taxon>
        <taxon>Bacillati</taxon>
        <taxon>Bacillota</taxon>
        <taxon>Clostridia</taxon>
        <taxon>Eubacteriales</taxon>
        <taxon>Clostridiaceae</taxon>
        <taxon>Clostridium</taxon>
    </lineage>
</organism>
<feature type="transmembrane region" description="Helical" evidence="1">
    <location>
        <begin position="156"/>
        <end position="178"/>
    </location>
</feature>
<proteinExistence type="predicted"/>
<feature type="transmembrane region" description="Helical" evidence="1">
    <location>
        <begin position="51"/>
        <end position="69"/>
    </location>
</feature>
<feature type="transmembrane region" description="Helical" evidence="1">
    <location>
        <begin position="27"/>
        <end position="44"/>
    </location>
</feature>
<dbReference type="Proteomes" id="UP001623591">
    <property type="component" value="Unassembled WGS sequence"/>
</dbReference>
<keyword evidence="1" id="KW-1133">Transmembrane helix</keyword>
<feature type="transmembrane region" description="Helical" evidence="1">
    <location>
        <begin position="75"/>
        <end position="97"/>
    </location>
</feature>
<keyword evidence="1" id="KW-0472">Membrane</keyword>
<name>A0ABW8T536_9CLOT</name>
<feature type="transmembrane region" description="Helical" evidence="1">
    <location>
        <begin position="190"/>
        <end position="213"/>
    </location>
</feature>
<dbReference type="Gene3D" id="1.10.1760.20">
    <property type="match status" value="1"/>
</dbReference>
<dbReference type="RefSeq" id="WP_406769961.1">
    <property type="nucleotide sequence ID" value="NZ_JBJHZZ010000007.1"/>
</dbReference>
<accession>A0ABW8T536</accession>
<feature type="transmembrane region" description="Helical" evidence="1">
    <location>
        <begin position="128"/>
        <end position="144"/>
    </location>
</feature>